<evidence type="ECO:0000313" key="2">
    <source>
        <dbReference type="Proteomes" id="UP001497602"/>
    </source>
</evidence>
<keyword evidence="2" id="KW-1185">Reference proteome</keyword>
<organism evidence="1 2">
    <name type="scientific">Tenacibaculum vairaonense</name>
    <dbReference type="NCBI Taxonomy" id="3137860"/>
    <lineage>
        <taxon>Bacteria</taxon>
        <taxon>Pseudomonadati</taxon>
        <taxon>Bacteroidota</taxon>
        <taxon>Flavobacteriia</taxon>
        <taxon>Flavobacteriales</taxon>
        <taxon>Flavobacteriaceae</taxon>
        <taxon>Tenacibaculum</taxon>
    </lineage>
</organism>
<accession>A0ABP1F9Y1</accession>
<dbReference type="RefSeq" id="WP_348738848.1">
    <property type="nucleotide sequence ID" value="NZ_CAXJRC010000033.1"/>
</dbReference>
<dbReference type="EMBL" id="CAXJRC010000033">
    <property type="protein sequence ID" value="CAL2107186.1"/>
    <property type="molecule type" value="Genomic_DNA"/>
</dbReference>
<gene>
    <name evidence="1" type="ORF">T190115A13A_30032</name>
</gene>
<reference evidence="1 2" key="1">
    <citation type="submission" date="2024-05" db="EMBL/GenBank/DDBJ databases">
        <authorList>
            <person name="Duchaud E."/>
        </authorList>
    </citation>
    <scope>NUCLEOTIDE SEQUENCE [LARGE SCALE GENOMIC DNA]</scope>
    <source>
        <strain evidence="1">Ena-SAMPLE-TAB-13-05-2024-13:56:06:370-140305</strain>
    </source>
</reference>
<dbReference type="Proteomes" id="UP001497602">
    <property type="component" value="Unassembled WGS sequence"/>
</dbReference>
<protein>
    <submittedName>
        <fullName evidence="1">Uncharacterized protein</fullName>
    </submittedName>
</protein>
<proteinExistence type="predicted"/>
<sequence length="138" mass="16046">MKVADISQEIIWSKEKGLRFLTKNKDFTFLNEYLSNQNINNISSEIKKLISFKKVMAMPLEKIENHIINELEGFNMINEKPLAHIAGAHDFTISVLYNIKTNGILLKHPYFEDTFEIEIDNLLTLLEKTKSLLEVFND</sequence>
<comment type="caution">
    <text evidence="1">The sequence shown here is derived from an EMBL/GenBank/DDBJ whole genome shotgun (WGS) entry which is preliminary data.</text>
</comment>
<name>A0ABP1F9Y1_9FLAO</name>
<evidence type="ECO:0000313" key="1">
    <source>
        <dbReference type="EMBL" id="CAL2107186.1"/>
    </source>
</evidence>